<feature type="domain" description="DinB-like" evidence="1">
    <location>
        <begin position="37"/>
        <end position="167"/>
    </location>
</feature>
<dbReference type="SUPFAM" id="SSF109854">
    <property type="entry name" value="DinB/YfiT-like putative metalloenzymes"/>
    <property type="match status" value="1"/>
</dbReference>
<dbReference type="Pfam" id="PF12867">
    <property type="entry name" value="DinB_2"/>
    <property type="match status" value="1"/>
</dbReference>
<name>A0A6I4INU1_9SPHI</name>
<evidence type="ECO:0000313" key="2">
    <source>
        <dbReference type="EMBL" id="QQL48837.1"/>
    </source>
</evidence>
<organism evidence="2 3">
    <name type="scientific">Mucilaginibacter ginkgonis</name>
    <dbReference type="NCBI Taxonomy" id="2682091"/>
    <lineage>
        <taxon>Bacteria</taxon>
        <taxon>Pseudomonadati</taxon>
        <taxon>Bacteroidota</taxon>
        <taxon>Sphingobacteriia</taxon>
        <taxon>Sphingobacteriales</taxon>
        <taxon>Sphingobacteriaceae</taxon>
        <taxon>Mucilaginibacter</taxon>
    </lineage>
</organism>
<evidence type="ECO:0000313" key="3">
    <source>
        <dbReference type="Proteomes" id="UP000429232"/>
    </source>
</evidence>
<accession>A0A6I4INU1</accession>
<dbReference type="GO" id="GO:0016787">
    <property type="term" value="F:hydrolase activity"/>
    <property type="evidence" value="ECO:0007669"/>
    <property type="project" value="UniProtKB-KW"/>
</dbReference>
<evidence type="ECO:0000259" key="1">
    <source>
        <dbReference type="Pfam" id="PF12867"/>
    </source>
</evidence>
<gene>
    <name evidence="2" type="ORF">GO620_011675</name>
</gene>
<dbReference type="InterPro" id="IPR034660">
    <property type="entry name" value="DinB/YfiT-like"/>
</dbReference>
<dbReference type="Proteomes" id="UP000429232">
    <property type="component" value="Chromosome"/>
</dbReference>
<keyword evidence="2" id="KW-0378">Hydrolase</keyword>
<dbReference type="RefSeq" id="WP_157525537.1">
    <property type="nucleotide sequence ID" value="NZ_CP066775.1"/>
</dbReference>
<reference evidence="2 3" key="1">
    <citation type="submission" date="2020-12" db="EMBL/GenBank/DDBJ databases">
        <title>HMF7856_wgs.fasta genome submission.</title>
        <authorList>
            <person name="Kang H."/>
            <person name="Kim H."/>
            <person name="Joh K."/>
        </authorList>
    </citation>
    <scope>NUCLEOTIDE SEQUENCE [LARGE SCALE GENOMIC DNA]</scope>
    <source>
        <strain evidence="2 3">HMF7856</strain>
    </source>
</reference>
<protein>
    <submittedName>
        <fullName evidence="2">Putative metal-dependent hydrolase</fullName>
    </submittedName>
</protein>
<dbReference type="EMBL" id="CP066775">
    <property type="protein sequence ID" value="QQL48837.1"/>
    <property type="molecule type" value="Genomic_DNA"/>
</dbReference>
<dbReference type="InterPro" id="IPR024775">
    <property type="entry name" value="DinB-like"/>
</dbReference>
<sequence>MSDEILRYPIGKFSAPVSFTDEEIRRWIDDIKTLPGKVRNAVISLTEDQLNTPYRPGGWTIKQVVHHLADSHMNSLIRFKWALTEDNPVIKTYHEADWALLRDYQLPVESSLKSLEGIHQHMTALFESMSEDEWNRTFFHPEQQREISLKRNLALYSWHSRHHLAHITETKKAF</sequence>
<proteinExistence type="predicted"/>
<dbReference type="NCBIfam" id="NF009807">
    <property type="entry name" value="PRK13291.1"/>
    <property type="match status" value="1"/>
</dbReference>
<dbReference type="KEGG" id="mgik:GO620_011675"/>
<dbReference type="Gene3D" id="1.20.120.450">
    <property type="entry name" value="dinb family like domain"/>
    <property type="match status" value="1"/>
</dbReference>
<dbReference type="AlphaFoldDB" id="A0A6I4INU1"/>
<keyword evidence="3" id="KW-1185">Reference proteome</keyword>